<dbReference type="Proteomes" id="UP001176471">
    <property type="component" value="Unassembled WGS sequence"/>
</dbReference>
<evidence type="ECO:0000256" key="3">
    <source>
        <dbReference type="ARBA" id="ARBA00023163"/>
    </source>
</evidence>
<protein>
    <submittedName>
        <fullName evidence="6">TetR/AcrR family transcriptional regulator</fullName>
    </submittedName>
</protein>
<keyword evidence="3" id="KW-0804">Transcription</keyword>
<evidence type="ECO:0000256" key="2">
    <source>
        <dbReference type="ARBA" id="ARBA00023125"/>
    </source>
</evidence>
<dbReference type="InterPro" id="IPR009057">
    <property type="entry name" value="Homeodomain-like_sf"/>
</dbReference>
<dbReference type="Pfam" id="PF00440">
    <property type="entry name" value="TetR_N"/>
    <property type="match status" value="1"/>
</dbReference>
<dbReference type="InterPro" id="IPR054156">
    <property type="entry name" value="YxaF_TetR_C"/>
</dbReference>
<comment type="caution">
    <text evidence="6">The sequence shown here is derived from an EMBL/GenBank/DDBJ whole genome shotgun (WGS) entry which is preliminary data.</text>
</comment>
<evidence type="ECO:0000313" key="6">
    <source>
        <dbReference type="EMBL" id="MDO7837176.1"/>
    </source>
</evidence>
<feature type="domain" description="Transcriptional regulator LmrA/YxaF-like C-terminal" evidence="5">
    <location>
        <begin position="86"/>
        <end position="177"/>
    </location>
</feature>
<gene>
    <name evidence="6" type="ORF">Q4610_19200</name>
</gene>
<dbReference type="PANTHER" id="PTHR47506:SF7">
    <property type="entry name" value="TRANSCRIPTIONAL REGULATORY PROTEIN"/>
    <property type="match status" value="1"/>
</dbReference>
<dbReference type="SUPFAM" id="SSF48498">
    <property type="entry name" value="Tetracyclin repressor-like, C-terminal domain"/>
    <property type="match status" value="1"/>
</dbReference>
<dbReference type="Gene3D" id="1.10.357.10">
    <property type="entry name" value="Tetracycline Repressor, domain 2"/>
    <property type="match status" value="1"/>
</dbReference>
<dbReference type="SUPFAM" id="SSF46689">
    <property type="entry name" value="Homeodomain-like"/>
    <property type="match status" value="1"/>
</dbReference>
<dbReference type="Pfam" id="PF21993">
    <property type="entry name" value="TetR_C_13_2"/>
    <property type="match status" value="1"/>
</dbReference>
<keyword evidence="7" id="KW-1185">Reference proteome</keyword>
<organism evidence="6 7">
    <name type="scientific">Sphingobium cyanobacteriorum</name>
    <dbReference type="NCBI Taxonomy" id="3063954"/>
    <lineage>
        <taxon>Bacteria</taxon>
        <taxon>Pseudomonadati</taxon>
        <taxon>Pseudomonadota</taxon>
        <taxon>Alphaproteobacteria</taxon>
        <taxon>Sphingomonadales</taxon>
        <taxon>Sphingomonadaceae</taxon>
        <taxon>Sphingobium</taxon>
    </lineage>
</organism>
<sequence>MARKAMIESNALMDRLSATFREVGYEGASLALLSEASGLKKASLYHRFPGGKEQMGLEVLQEAGRWLGEHVLTPLAGAGTPRERIAAMTRELDSFYQGGKQACLLNLLSSPIGEESPFKATIRAMFDAFIEALANVIAETGCPSVVAQERAERALVLIQGSLVLARGLGSTAPFHRALAALPEELLADSGDRS</sequence>
<evidence type="ECO:0000259" key="4">
    <source>
        <dbReference type="Pfam" id="PF00440"/>
    </source>
</evidence>
<dbReference type="EMBL" id="JAUQOM010000017">
    <property type="protein sequence ID" value="MDO7837176.1"/>
    <property type="molecule type" value="Genomic_DNA"/>
</dbReference>
<name>A0ABT8ZUP8_9SPHN</name>
<keyword evidence="2" id="KW-0238">DNA-binding</keyword>
<reference evidence="6" key="1">
    <citation type="submission" date="2023-07" db="EMBL/GenBank/DDBJ databases">
        <title>Bacterial whole genome sequence for Sphingobium sp. HBC34.</title>
        <authorList>
            <person name="Le V."/>
            <person name="Ko S.-R."/>
            <person name="Ahn C.-Y."/>
            <person name="Oh H.-M."/>
        </authorList>
    </citation>
    <scope>NUCLEOTIDE SEQUENCE</scope>
    <source>
        <strain evidence="6">HBC34</strain>
    </source>
</reference>
<evidence type="ECO:0000313" key="7">
    <source>
        <dbReference type="Proteomes" id="UP001176471"/>
    </source>
</evidence>
<feature type="domain" description="HTH tetR-type" evidence="4">
    <location>
        <begin position="18"/>
        <end position="56"/>
    </location>
</feature>
<proteinExistence type="predicted"/>
<accession>A0ABT8ZUP8</accession>
<dbReference type="RefSeq" id="WP_304537478.1">
    <property type="nucleotide sequence ID" value="NZ_JAUQOM010000017.1"/>
</dbReference>
<evidence type="ECO:0000259" key="5">
    <source>
        <dbReference type="Pfam" id="PF21993"/>
    </source>
</evidence>
<dbReference type="PANTHER" id="PTHR47506">
    <property type="entry name" value="TRANSCRIPTIONAL REGULATORY PROTEIN"/>
    <property type="match status" value="1"/>
</dbReference>
<dbReference type="InterPro" id="IPR036271">
    <property type="entry name" value="Tet_transcr_reg_TetR-rel_C_sf"/>
</dbReference>
<evidence type="ECO:0000256" key="1">
    <source>
        <dbReference type="ARBA" id="ARBA00023015"/>
    </source>
</evidence>
<keyword evidence="1" id="KW-0805">Transcription regulation</keyword>
<dbReference type="InterPro" id="IPR001647">
    <property type="entry name" value="HTH_TetR"/>
</dbReference>